<accession>A0AAE0AP65</accession>
<protein>
    <recommendedName>
        <fullName evidence="1">Protein ENHANCED DISEASE RESISTANCE 2 C-terminal domain-containing protein</fullName>
    </recommendedName>
</protein>
<evidence type="ECO:0000313" key="2">
    <source>
        <dbReference type="EMBL" id="KAK3221671.1"/>
    </source>
</evidence>
<organism evidence="2 3">
    <name type="scientific">Dipteronia sinensis</name>
    <dbReference type="NCBI Taxonomy" id="43782"/>
    <lineage>
        <taxon>Eukaryota</taxon>
        <taxon>Viridiplantae</taxon>
        <taxon>Streptophyta</taxon>
        <taxon>Embryophyta</taxon>
        <taxon>Tracheophyta</taxon>
        <taxon>Spermatophyta</taxon>
        <taxon>Magnoliopsida</taxon>
        <taxon>eudicotyledons</taxon>
        <taxon>Gunneridae</taxon>
        <taxon>Pentapetalae</taxon>
        <taxon>rosids</taxon>
        <taxon>malvids</taxon>
        <taxon>Sapindales</taxon>
        <taxon>Sapindaceae</taxon>
        <taxon>Hippocastanoideae</taxon>
        <taxon>Acereae</taxon>
        <taxon>Dipteronia</taxon>
    </lineage>
</organism>
<keyword evidence="3" id="KW-1185">Reference proteome</keyword>
<dbReference type="Pfam" id="PF07059">
    <property type="entry name" value="EDR2_C"/>
    <property type="match status" value="1"/>
</dbReference>
<gene>
    <name evidence="2" type="ORF">Dsin_008696</name>
</gene>
<dbReference type="PANTHER" id="PTHR12136">
    <property type="entry name" value="ENHANCED DISEASE RESISTANCE-RELATED"/>
    <property type="match status" value="1"/>
</dbReference>
<dbReference type="AlphaFoldDB" id="A0AAE0AP65"/>
<reference evidence="2" key="1">
    <citation type="journal article" date="2023" name="Plant J.">
        <title>Genome sequences and population genomics provide insights into the demographic history, inbreeding, and mutation load of two 'living fossil' tree species of Dipteronia.</title>
        <authorList>
            <person name="Feng Y."/>
            <person name="Comes H.P."/>
            <person name="Chen J."/>
            <person name="Zhu S."/>
            <person name="Lu R."/>
            <person name="Zhang X."/>
            <person name="Li P."/>
            <person name="Qiu J."/>
            <person name="Olsen K.M."/>
            <person name="Qiu Y."/>
        </authorList>
    </citation>
    <scope>NUCLEOTIDE SEQUENCE</scope>
    <source>
        <strain evidence="2">NBL</strain>
    </source>
</reference>
<evidence type="ECO:0000259" key="1">
    <source>
        <dbReference type="Pfam" id="PF07059"/>
    </source>
</evidence>
<comment type="caution">
    <text evidence="2">The sequence shown here is derived from an EMBL/GenBank/DDBJ whole genome shotgun (WGS) entry which is preliminary data.</text>
</comment>
<dbReference type="PANTHER" id="PTHR12136:SF91">
    <property type="entry name" value="PROTEIN ENHANCED DISEASE RESISTANCE 2-LIKE"/>
    <property type="match status" value="1"/>
</dbReference>
<dbReference type="Proteomes" id="UP001281410">
    <property type="component" value="Unassembled WGS sequence"/>
</dbReference>
<evidence type="ECO:0000313" key="3">
    <source>
        <dbReference type="Proteomes" id="UP001281410"/>
    </source>
</evidence>
<dbReference type="EMBL" id="JANJYJ010000003">
    <property type="protein sequence ID" value="KAK3221671.1"/>
    <property type="molecule type" value="Genomic_DNA"/>
</dbReference>
<sequence length="112" mass="12631">MIKKLIGNGGSHQRRSAFTDDDPAAAIVWRKAQSLGSSLKSFVFAMNLHVLGKDHHNVVFYFTMEDLIPSISLLYRFINGDDAFQNQRRPGHNENRTSLMSGGLREVELRKG</sequence>
<proteinExistence type="predicted"/>
<dbReference type="InterPro" id="IPR009769">
    <property type="entry name" value="EDR2_C"/>
</dbReference>
<name>A0AAE0AP65_9ROSI</name>
<dbReference type="InterPro" id="IPR045096">
    <property type="entry name" value="EDR2-like"/>
</dbReference>
<feature type="domain" description="Protein ENHANCED DISEASE RESISTANCE 2 C-terminal" evidence="1">
    <location>
        <begin position="33"/>
        <end position="88"/>
    </location>
</feature>